<dbReference type="EMBL" id="NBWU01000007">
    <property type="protein sequence ID" value="PCE63012.1"/>
    <property type="molecule type" value="Genomic_DNA"/>
</dbReference>
<keyword evidence="6" id="KW-1185">Reference proteome</keyword>
<dbReference type="GO" id="GO:0030288">
    <property type="term" value="C:outer membrane-bounded periplasmic space"/>
    <property type="evidence" value="ECO:0007669"/>
    <property type="project" value="TreeGrafter"/>
</dbReference>
<evidence type="ECO:0000256" key="3">
    <source>
        <dbReference type="ARBA" id="ARBA00022801"/>
    </source>
</evidence>
<dbReference type="Pfam" id="PF01520">
    <property type="entry name" value="Amidase_3"/>
    <property type="match status" value="1"/>
</dbReference>
<dbReference type="InterPro" id="IPR002508">
    <property type="entry name" value="MurNAc-LAA_cat"/>
</dbReference>
<dbReference type="CDD" id="cd02696">
    <property type="entry name" value="MurNAc-LAA"/>
    <property type="match status" value="1"/>
</dbReference>
<dbReference type="InterPro" id="IPR050695">
    <property type="entry name" value="N-acetylmuramoyl_amidase_3"/>
</dbReference>
<dbReference type="Proteomes" id="UP000219559">
    <property type="component" value="Unassembled WGS sequence"/>
</dbReference>
<evidence type="ECO:0000256" key="2">
    <source>
        <dbReference type="ARBA" id="ARBA00011901"/>
    </source>
</evidence>
<dbReference type="SMART" id="SM00646">
    <property type="entry name" value="Ami_3"/>
    <property type="match status" value="1"/>
</dbReference>
<comment type="catalytic activity">
    <reaction evidence="1">
        <text>Hydrolyzes the link between N-acetylmuramoyl residues and L-amino acid residues in certain cell-wall glycopeptides.</text>
        <dbReference type="EC" id="3.5.1.28"/>
    </reaction>
</comment>
<dbReference type="RefSeq" id="WP_097441121.1">
    <property type="nucleotide sequence ID" value="NZ_KZ300477.1"/>
</dbReference>
<dbReference type="EC" id="3.5.1.28" evidence="2"/>
<dbReference type="GO" id="GO:0009253">
    <property type="term" value="P:peptidoglycan catabolic process"/>
    <property type="evidence" value="ECO:0007669"/>
    <property type="project" value="InterPro"/>
</dbReference>
<name>A0A2A4G5J0_9FLAO</name>
<accession>A0A2A4G5J0</accession>
<dbReference type="PANTHER" id="PTHR30404:SF0">
    <property type="entry name" value="N-ACETYLMURAMOYL-L-ALANINE AMIDASE AMIC"/>
    <property type="match status" value="1"/>
</dbReference>
<keyword evidence="3" id="KW-0378">Hydrolase</keyword>
<sequence length="215" mass="24059">MKEHLRRWAFKTLLIIGPLAHGQTPIWIDPGHGGSDPGTVSLAGVPEKELVLDIALWMAESAKNGLDIGYPILLTRYRDTLISLTDRGLLPKMVWAKAIVSIHMNHSPNPLAKGIEVHIHRRGGPSERLAQKLVADLVVKLGMESRGIRTGDFQILREAPKDIPVLLVELGFLSHPEESRFLSTPLARKALAMILMEGLRDFFDNHNSMERKTYR</sequence>
<reference evidence="5 6" key="1">
    <citation type="submission" date="2017-04" db="EMBL/GenBank/DDBJ databases">
        <title>A new member of the family Flavobacteriaceae isolated from ascidians.</title>
        <authorList>
            <person name="Chen L."/>
        </authorList>
    </citation>
    <scope>NUCLEOTIDE SEQUENCE [LARGE SCALE GENOMIC DNA]</scope>
    <source>
        <strain evidence="5 6">HQA918</strain>
    </source>
</reference>
<evidence type="ECO:0000313" key="6">
    <source>
        <dbReference type="Proteomes" id="UP000219559"/>
    </source>
</evidence>
<proteinExistence type="predicted"/>
<evidence type="ECO:0000256" key="1">
    <source>
        <dbReference type="ARBA" id="ARBA00001561"/>
    </source>
</evidence>
<comment type="caution">
    <text evidence="5">The sequence shown here is derived from an EMBL/GenBank/DDBJ whole genome shotgun (WGS) entry which is preliminary data.</text>
</comment>
<evidence type="ECO:0000259" key="4">
    <source>
        <dbReference type="SMART" id="SM00646"/>
    </source>
</evidence>
<dbReference type="OrthoDB" id="9806267at2"/>
<dbReference type="Gene3D" id="3.40.630.40">
    <property type="entry name" value="Zn-dependent exopeptidases"/>
    <property type="match status" value="1"/>
</dbReference>
<gene>
    <name evidence="5" type="ORF">B7P33_17210</name>
</gene>
<protein>
    <recommendedName>
        <fullName evidence="2">N-acetylmuramoyl-L-alanine amidase</fullName>
        <ecNumber evidence="2">3.5.1.28</ecNumber>
    </recommendedName>
</protein>
<dbReference type="GO" id="GO:0008745">
    <property type="term" value="F:N-acetylmuramoyl-L-alanine amidase activity"/>
    <property type="evidence" value="ECO:0007669"/>
    <property type="project" value="UniProtKB-EC"/>
</dbReference>
<evidence type="ECO:0000313" key="5">
    <source>
        <dbReference type="EMBL" id="PCE63012.1"/>
    </source>
</evidence>
<feature type="domain" description="MurNAc-LAA" evidence="4">
    <location>
        <begin position="96"/>
        <end position="200"/>
    </location>
</feature>
<dbReference type="AlphaFoldDB" id="A0A2A4G5J0"/>
<dbReference type="PANTHER" id="PTHR30404">
    <property type="entry name" value="N-ACETYLMURAMOYL-L-ALANINE AMIDASE"/>
    <property type="match status" value="1"/>
</dbReference>
<dbReference type="SUPFAM" id="SSF53187">
    <property type="entry name" value="Zn-dependent exopeptidases"/>
    <property type="match status" value="1"/>
</dbReference>
<organism evidence="5 6">
    <name type="scientific">Sediminicola luteus</name>
    <dbReference type="NCBI Taxonomy" id="319238"/>
    <lineage>
        <taxon>Bacteria</taxon>
        <taxon>Pseudomonadati</taxon>
        <taxon>Bacteroidota</taxon>
        <taxon>Flavobacteriia</taxon>
        <taxon>Flavobacteriales</taxon>
        <taxon>Flavobacteriaceae</taxon>
        <taxon>Sediminicola</taxon>
    </lineage>
</organism>